<dbReference type="GO" id="GO:0003677">
    <property type="term" value="F:DNA binding"/>
    <property type="evidence" value="ECO:0007669"/>
    <property type="project" value="UniProtKB-KW"/>
</dbReference>
<dbReference type="InterPro" id="IPR001387">
    <property type="entry name" value="Cro/C1-type_HTH"/>
</dbReference>
<feature type="domain" description="HTH cro/C1-type" evidence="2">
    <location>
        <begin position="107"/>
        <end position="140"/>
    </location>
</feature>
<proteinExistence type="predicted"/>
<dbReference type="SUPFAM" id="SSF47413">
    <property type="entry name" value="lambda repressor-like DNA-binding domains"/>
    <property type="match status" value="2"/>
</dbReference>
<dbReference type="PANTHER" id="PTHR46558:SF4">
    <property type="entry name" value="DNA-BIDING PHAGE PROTEIN"/>
    <property type="match status" value="1"/>
</dbReference>
<keyword evidence="1" id="KW-0238">DNA-binding</keyword>
<evidence type="ECO:0000256" key="1">
    <source>
        <dbReference type="ARBA" id="ARBA00023125"/>
    </source>
</evidence>
<feature type="domain" description="HTH cro/C1-type" evidence="2">
    <location>
        <begin position="7"/>
        <end position="61"/>
    </location>
</feature>
<dbReference type="PANTHER" id="PTHR46558">
    <property type="entry name" value="TRACRIPTIONAL REGULATORY PROTEIN-RELATED-RELATED"/>
    <property type="match status" value="1"/>
</dbReference>
<accession>A0A845SU49</accession>
<dbReference type="Proteomes" id="UP000462501">
    <property type="component" value="Unassembled WGS sequence"/>
</dbReference>
<protein>
    <submittedName>
        <fullName evidence="3">Helix-turn-helix transcriptional regulator</fullName>
    </submittedName>
</protein>
<dbReference type="Pfam" id="PF13560">
    <property type="entry name" value="HTH_31"/>
    <property type="match status" value="1"/>
</dbReference>
<sequence length="153" mass="17632">MFRKERLIEQREKSGYTQNQLCLLANVSPKKYKKLEDGITVPNCHEIERLARMLKISCDYLLGMDLPLEEETILEDLPTDSFAVRFARLMLEQDENIEDIVPLVEKSVSTVYGWRNGRIMPDTKSLVVLANHYSCSIDYLMGLSTRKESLSIS</sequence>
<dbReference type="PROSITE" id="PS50943">
    <property type="entry name" value="HTH_CROC1"/>
    <property type="match status" value="2"/>
</dbReference>
<gene>
    <name evidence="3" type="ORF">FMM72_00775</name>
</gene>
<evidence type="ECO:0000259" key="2">
    <source>
        <dbReference type="PROSITE" id="PS50943"/>
    </source>
</evidence>
<dbReference type="EMBL" id="VIQT01000002">
    <property type="protein sequence ID" value="NDO37794.1"/>
    <property type="molecule type" value="Genomic_DNA"/>
</dbReference>
<evidence type="ECO:0000313" key="4">
    <source>
        <dbReference type="Proteomes" id="UP000462501"/>
    </source>
</evidence>
<organism evidence="3 4">
    <name type="scientific">Anaerotruncus colihominis</name>
    <dbReference type="NCBI Taxonomy" id="169435"/>
    <lineage>
        <taxon>Bacteria</taxon>
        <taxon>Bacillati</taxon>
        <taxon>Bacillota</taxon>
        <taxon>Clostridia</taxon>
        <taxon>Eubacteriales</taxon>
        <taxon>Oscillospiraceae</taxon>
        <taxon>Anaerotruncus</taxon>
    </lineage>
</organism>
<dbReference type="Gene3D" id="1.10.260.40">
    <property type="entry name" value="lambda repressor-like DNA-binding domains"/>
    <property type="match status" value="2"/>
</dbReference>
<reference evidence="3 4" key="1">
    <citation type="submission" date="2019-06" db="EMBL/GenBank/DDBJ databases">
        <title>Draft genome sequences of 15 bacterial species constituting the stable defined intestinal microbiota of the GM15 gnotobiotic mouse model.</title>
        <authorList>
            <person name="Elie C."/>
            <person name="Mathieu A."/>
            <person name="Saliou A."/>
            <person name="Darnaud M."/>
            <person name="Leulier F."/>
            <person name="Tamellini A."/>
        </authorList>
    </citation>
    <scope>NUCLEOTIDE SEQUENCE [LARGE SCALE GENOMIC DNA]</scope>
    <source>
        <strain evidence="3 4">JM4-15</strain>
    </source>
</reference>
<dbReference type="InterPro" id="IPR010982">
    <property type="entry name" value="Lambda_DNA-bd_dom_sf"/>
</dbReference>
<dbReference type="SMART" id="SM00530">
    <property type="entry name" value="HTH_XRE"/>
    <property type="match status" value="2"/>
</dbReference>
<dbReference type="RefSeq" id="WP_162220277.1">
    <property type="nucleotide sequence ID" value="NZ_VIQT01000002.1"/>
</dbReference>
<dbReference type="AlphaFoldDB" id="A0A845SU49"/>
<name>A0A845SU49_9FIRM</name>
<dbReference type="CDD" id="cd00093">
    <property type="entry name" value="HTH_XRE"/>
    <property type="match status" value="1"/>
</dbReference>
<evidence type="ECO:0000313" key="3">
    <source>
        <dbReference type="EMBL" id="NDO37794.1"/>
    </source>
</evidence>
<comment type="caution">
    <text evidence="3">The sequence shown here is derived from an EMBL/GenBank/DDBJ whole genome shotgun (WGS) entry which is preliminary data.</text>
</comment>